<protein>
    <submittedName>
        <fullName evidence="2">Cytochrome oxidase</fullName>
    </submittedName>
</protein>
<organism evidence="2 3">
    <name type="scientific">Maritalea porphyrae</name>
    <dbReference type="NCBI Taxonomy" id="880732"/>
    <lineage>
        <taxon>Bacteria</taxon>
        <taxon>Pseudomonadati</taxon>
        <taxon>Pseudomonadota</taxon>
        <taxon>Alphaproteobacteria</taxon>
        <taxon>Hyphomicrobiales</taxon>
        <taxon>Devosiaceae</taxon>
        <taxon>Maritalea</taxon>
    </lineage>
</organism>
<keyword evidence="3" id="KW-1185">Reference proteome</keyword>
<reference evidence="2" key="1">
    <citation type="journal article" date="2014" name="Int. J. Syst. Evol. Microbiol.">
        <title>Complete genome of a new Firmicutes species belonging to the dominant human colonic microbiota ('Ruminococcus bicirculans') reveals two chromosomes and a selective capacity to utilize plant glucans.</title>
        <authorList>
            <consortium name="NISC Comparative Sequencing Program"/>
            <person name="Wegmann U."/>
            <person name="Louis P."/>
            <person name="Goesmann A."/>
            <person name="Henrissat B."/>
            <person name="Duncan S.H."/>
            <person name="Flint H.J."/>
        </authorList>
    </citation>
    <scope>NUCLEOTIDE SEQUENCE</scope>
    <source>
        <strain evidence="2">NBRC 107169</strain>
    </source>
</reference>
<dbReference type="InterPro" id="IPR008620">
    <property type="entry name" value="FixH"/>
</dbReference>
<keyword evidence="1" id="KW-0472">Membrane</keyword>
<dbReference type="EMBL" id="BSNI01000002">
    <property type="protein sequence ID" value="GLQ16758.1"/>
    <property type="molecule type" value="Genomic_DNA"/>
</dbReference>
<feature type="transmembrane region" description="Helical" evidence="1">
    <location>
        <begin position="14"/>
        <end position="36"/>
    </location>
</feature>
<dbReference type="InterPro" id="IPR018037">
    <property type="entry name" value="FixH_proteobacterial"/>
</dbReference>
<name>A0ABQ5UN94_9HYPH</name>
<dbReference type="RefSeq" id="WP_284362483.1">
    <property type="nucleotide sequence ID" value="NZ_BSNI01000002.1"/>
</dbReference>
<keyword evidence="1" id="KW-1133">Transmembrane helix</keyword>
<dbReference type="Proteomes" id="UP001161405">
    <property type="component" value="Unassembled WGS sequence"/>
</dbReference>
<gene>
    <name evidence="2" type="ORF">GCM10007879_10070</name>
</gene>
<proteinExistence type="predicted"/>
<evidence type="ECO:0000313" key="2">
    <source>
        <dbReference type="EMBL" id="GLQ16758.1"/>
    </source>
</evidence>
<accession>A0ABQ5UN94</accession>
<reference evidence="2" key="2">
    <citation type="submission" date="2023-01" db="EMBL/GenBank/DDBJ databases">
        <title>Draft genome sequence of Maritalea porphyrae strain NBRC 107169.</title>
        <authorList>
            <person name="Sun Q."/>
            <person name="Mori K."/>
        </authorList>
    </citation>
    <scope>NUCLEOTIDE SEQUENCE</scope>
    <source>
        <strain evidence="2">NBRC 107169</strain>
    </source>
</reference>
<keyword evidence="1" id="KW-0812">Transmembrane</keyword>
<comment type="caution">
    <text evidence="2">The sequence shown here is derived from an EMBL/GenBank/DDBJ whole genome shotgun (WGS) entry which is preliminary data.</text>
</comment>
<sequence length="157" mass="17472">MDQPKQREFTGKHMLLVVGLFFGTIITVNLIMAYFATSSWTGLVVKNSYVASQGFNEKLAAEKAQDALGWNADVGYVDGAIRYQLLDAAGKPVIADFAEAELKRPSHEREDQIITLLPTDGYFVADFELANGAWDIFVTLKSENGTPYVHRQRIVVQ</sequence>
<evidence type="ECO:0000313" key="3">
    <source>
        <dbReference type="Proteomes" id="UP001161405"/>
    </source>
</evidence>
<evidence type="ECO:0000256" key="1">
    <source>
        <dbReference type="SAM" id="Phobius"/>
    </source>
</evidence>
<dbReference type="Pfam" id="PF05751">
    <property type="entry name" value="FixH"/>
    <property type="match status" value="1"/>
</dbReference>
<dbReference type="PIRSF" id="PIRSF011386">
    <property type="entry name" value="FixH"/>
    <property type="match status" value="1"/>
</dbReference>